<comment type="caution">
    <text evidence="1">The sequence shown here is derived from an EMBL/GenBank/DDBJ whole genome shotgun (WGS) entry which is preliminary data.</text>
</comment>
<accession>A0A8J3SMS6</accession>
<evidence type="ECO:0000313" key="1">
    <source>
        <dbReference type="EMBL" id="GIH95290.1"/>
    </source>
</evidence>
<evidence type="ECO:0000313" key="2">
    <source>
        <dbReference type="Proteomes" id="UP000619788"/>
    </source>
</evidence>
<reference evidence="1 2" key="1">
    <citation type="submission" date="2021-01" db="EMBL/GenBank/DDBJ databases">
        <title>Whole genome shotgun sequence of Planobispora siamensis NBRC 107568.</title>
        <authorList>
            <person name="Komaki H."/>
            <person name="Tamura T."/>
        </authorList>
    </citation>
    <scope>NUCLEOTIDE SEQUENCE [LARGE SCALE GENOMIC DNA]</scope>
    <source>
        <strain evidence="1 2">NBRC 107568</strain>
    </source>
</reference>
<dbReference type="EMBL" id="BOOJ01000052">
    <property type="protein sequence ID" value="GIH95290.1"/>
    <property type="molecule type" value="Genomic_DNA"/>
</dbReference>
<dbReference type="RefSeq" id="WP_204067390.1">
    <property type="nucleotide sequence ID" value="NZ_BOOJ01000052.1"/>
</dbReference>
<keyword evidence="2" id="KW-1185">Reference proteome</keyword>
<sequence length="302" mass="33449">MFTTCYACIGSGITPGTDQRCTDCRGTRTRLTPGQWVRAYDATAVPTDVLPLARRRRIRWPWLARSGDALLHGVYLRPAPDEAFGGPGQVDYAAFWNGAMVWQWRGPAMPRHSPSPITYWNPLHAQGLSRGWEMLPVAPVSTGVDPDDWSRTAVLKGWKPYAYFNIHRNDVATYLRDAAQRGVTVQVCSRRRRTYAFAATTRPYHALCDLDALIADYADVLPPAWAQEQADAINAVRDLSPATFLGEDGFEQLEECAPAVVALTLGYPAEVTAGMLLARFARTRPVAAELGSLPSSWWRGLI</sequence>
<dbReference type="AlphaFoldDB" id="A0A8J3SMS6"/>
<protein>
    <submittedName>
        <fullName evidence="1">Uncharacterized protein</fullName>
    </submittedName>
</protein>
<name>A0A8J3SMS6_9ACTN</name>
<dbReference type="Proteomes" id="UP000619788">
    <property type="component" value="Unassembled WGS sequence"/>
</dbReference>
<proteinExistence type="predicted"/>
<gene>
    <name evidence="1" type="ORF">Psi01_59200</name>
</gene>
<organism evidence="1 2">
    <name type="scientific">Planobispora siamensis</name>
    <dbReference type="NCBI Taxonomy" id="936338"/>
    <lineage>
        <taxon>Bacteria</taxon>
        <taxon>Bacillati</taxon>
        <taxon>Actinomycetota</taxon>
        <taxon>Actinomycetes</taxon>
        <taxon>Streptosporangiales</taxon>
        <taxon>Streptosporangiaceae</taxon>
        <taxon>Planobispora</taxon>
    </lineage>
</organism>